<evidence type="ECO:0000256" key="2">
    <source>
        <dbReference type="ARBA" id="ARBA00023315"/>
    </source>
</evidence>
<dbReference type="OrthoDB" id="41532at2759"/>
<dbReference type="PROSITE" id="PS51186">
    <property type="entry name" value="GNAT"/>
    <property type="match status" value="1"/>
</dbReference>
<keyword evidence="5" id="KW-1185">Reference proteome</keyword>
<gene>
    <name evidence="4" type="ORF">S7711_08247</name>
</gene>
<proteinExistence type="predicted"/>
<keyword evidence="2" id="KW-0012">Acyltransferase</keyword>
<dbReference type="PANTHER" id="PTHR43877">
    <property type="entry name" value="AMINOALKYLPHOSPHONATE N-ACETYLTRANSFERASE-RELATED-RELATED"/>
    <property type="match status" value="1"/>
</dbReference>
<accession>A0A084AJT9</accession>
<dbReference type="SUPFAM" id="SSF55729">
    <property type="entry name" value="Acyl-CoA N-acyltransferases (Nat)"/>
    <property type="match status" value="1"/>
</dbReference>
<name>A0A084AJT9_STACB</name>
<evidence type="ECO:0000313" key="5">
    <source>
        <dbReference type="Proteomes" id="UP000028045"/>
    </source>
</evidence>
<feature type="domain" description="N-acetyltransferase" evidence="3">
    <location>
        <begin position="68"/>
        <end position="218"/>
    </location>
</feature>
<dbReference type="EMBL" id="KL648697">
    <property type="protein sequence ID" value="KEY65568.1"/>
    <property type="molecule type" value="Genomic_DNA"/>
</dbReference>
<dbReference type="Proteomes" id="UP000028045">
    <property type="component" value="Unassembled WGS sequence"/>
</dbReference>
<evidence type="ECO:0000313" key="4">
    <source>
        <dbReference type="EMBL" id="KEY65568.1"/>
    </source>
</evidence>
<evidence type="ECO:0000256" key="1">
    <source>
        <dbReference type="ARBA" id="ARBA00022679"/>
    </source>
</evidence>
<dbReference type="HOGENOM" id="CLU_077728_0_1_1"/>
<dbReference type="CDD" id="cd04301">
    <property type="entry name" value="NAT_SF"/>
    <property type="match status" value="1"/>
</dbReference>
<dbReference type="InterPro" id="IPR000182">
    <property type="entry name" value="GNAT_dom"/>
</dbReference>
<dbReference type="InterPro" id="IPR016181">
    <property type="entry name" value="Acyl_CoA_acyltransferase"/>
</dbReference>
<keyword evidence="1" id="KW-0808">Transferase</keyword>
<dbReference type="InterPro" id="IPR050832">
    <property type="entry name" value="Bact_Acetyltransf"/>
</dbReference>
<dbReference type="Gene3D" id="3.40.630.30">
    <property type="match status" value="1"/>
</dbReference>
<dbReference type="GO" id="GO:0016747">
    <property type="term" value="F:acyltransferase activity, transferring groups other than amino-acyl groups"/>
    <property type="evidence" value="ECO:0007669"/>
    <property type="project" value="InterPro"/>
</dbReference>
<evidence type="ECO:0000259" key="3">
    <source>
        <dbReference type="PROSITE" id="PS51186"/>
    </source>
</evidence>
<feature type="non-terminal residue" evidence="4">
    <location>
        <position position="1"/>
    </location>
</feature>
<dbReference type="AlphaFoldDB" id="A0A084AJT9"/>
<protein>
    <recommendedName>
        <fullName evidence="3">N-acetyltransferase domain-containing protein</fullName>
    </recommendedName>
</protein>
<dbReference type="Pfam" id="PF13673">
    <property type="entry name" value="Acetyltransf_10"/>
    <property type="match status" value="1"/>
</dbReference>
<organism evidence="4 5">
    <name type="scientific">Stachybotrys chartarum (strain CBS 109288 / IBT 7711)</name>
    <name type="common">Toxic black mold</name>
    <name type="synonym">Stilbospora chartarum</name>
    <dbReference type="NCBI Taxonomy" id="1280523"/>
    <lineage>
        <taxon>Eukaryota</taxon>
        <taxon>Fungi</taxon>
        <taxon>Dikarya</taxon>
        <taxon>Ascomycota</taxon>
        <taxon>Pezizomycotina</taxon>
        <taxon>Sordariomycetes</taxon>
        <taxon>Hypocreomycetidae</taxon>
        <taxon>Hypocreales</taxon>
        <taxon>Stachybotryaceae</taxon>
        <taxon>Stachybotrys</taxon>
    </lineage>
</organism>
<reference evidence="4 5" key="1">
    <citation type="journal article" date="2014" name="BMC Genomics">
        <title>Comparative genome sequencing reveals chemotype-specific gene clusters in the toxigenic black mold Stachybotrys.</title>
        <authorList>
            <person name="Semeiks J."/>
            <person name="Borek D."/>
            <person name="Otwinowski Z."/>
            <person name="Grishin N.V."/>
        </authorList>
    </citation>
    <scope>NUCLEOTIDE SEQUENCE [LARGE SCALE GENOMIC DNA]</scope>
    <source>
        <strain evidence="5">CBS 109288 / IBT 7711</strain>
    </source>
</reference>
<dbReference type="PANTHER" id="PTHR43877:SF2">
    <property type="entry name" value="AMINOALKYLPHOSPHONATE N-ACETYLTRANSFERASE-RELATED"/>
    <property type="match status" value="1"/>
</dbReference>
<sequence length="219" mass="24256">AVASWTWKRDRKRKKGFLVKDKTGREGKGKHLNMSGPGLVVPFTSAQHNHLIPYLAAIHASCITHDRAMATFLPPLSHEKLLSWWKERIAEVNDGKRLIYILVTEMDLSVKLKGPEVMGVVMLAMPFSETGAVRATVEQLLIHKNFRGKGGARALMKTVESEAAKRGRTVLLLDTETGGVAEQVYKKLGYVEIGQVPNYGMSPSGELKGGTFFYKQLPP</sequence>